<protein>
    <submittedName>
        <fullName evidence="2">NAD(P)H-binding protein</fullName>
    </submittedName>
</protein>
<dbReference type="Gene3D" id="3.40.50.720">
    <property type="entry name" value="NAD(P)-binding Rossmann-like Domain"/>
    <property type="match status" value="1"/>
</dbReference>
<dbReference type="InterPro" id="IPR036291">
    <property type="entry name" value="NAD(P)-bd_dom_sf"/>
</dbReference>
<reference evidence="3" key="1">
    <citation type="journal article" date="2019" name="Int. J. Syst. Evol. Microbiol.">
        <title>The Global Catalogue of Microorganisms (GCM) 10K type strain sequencing project: providing services to taxonomists for standard genome sequencing and annotation.</title>
        <authorList>
            <consortium name="The Broad Institute Genomics Platform"/>
            <consortium name="The Broad Institute Genome Sequencing Center for Infectious Disease"/>
            <person name="Wu L."/>
            <person name="Ma J."/>
        </authorList>
    </citation>
    <scope>NUCLEOTIDE SEQUENCE [LARGE SCALE GENOMIC DNA]</scope>
    <source>
        <strain evidence="3">CGMCC 1.3240</strain>
    </source>
</reference>
<dbReference type="InterPro" id="IPR016040">
    <property type="entry name" value="NAD(P)-bd_dom"/>
</dbReference>
<accession>A0ABW0VQ38</accession>
<evidence type="ECO:0000259" key="1">
    <source>
        <dbReference type="Pfam" id="PF13460"/>
    </source>
</evidence>
<feature type="domain" description="NAD(P)-binding" evidence="1">
    <location>
        <begin position="14"/>
        <end position="131"/>
    </location>
</feature>
<dbReference type="Pfam" id="PF13460">
    <property type="entry name" value="NAD_binding_10"/>
    <property type="match status" value="1"/>
</dbReference>
<sequence length="242" mass="26596">MTAASAGYHVLVVGATGLVGEKLTQQLLADKRCKKLTVLVRRPLTNIRPETRNQKLNVIVADLDSMEEALGIQPVDIVFCALGTTIKKAKSQEAFRKVDYEYPVRLARWAKEAGVKKMVVISAMGAKSASSIFYSRVKGEMEEELAVIGLSELHIMRPSLLLGKRNEFRLGEKIAIWMSPLLRVITVGPLRVYRPIRDSKVASAMRAAAFNDQLLGKNGPVRVYENHEIAAAAVQHMGNSAG</sequence>
<evidence type="ECO:0000313" key="3">
    <source>
        <dbReference type="Proteomes" id="UP001596047"/>
    </source>
</evidence>
<dbReference type="EMBL" id="JBHSOW010000012">
    <property type="protein sequence ID" value="MFC5647997.1"/>
    <property type="molecule type" value="Genomic_DNA"/>
</dbReference>
<gene>
    <name evidence="2" type="ORF">ACFPYJ_02460</name>
</gene>
<keyword evidence="3" id="KW-1185">Reference proteome</keyword>
<evidence type="ECO:0000313" key="2">
    <source>
        <dbReference type="EMBL" id="MFC5647997.1"/>
    </source>
</evidence>
<dbReference type="RefSeq" id="WP_379186463.1">
    <property type="nucleotide sequence ID" value="NZ_JBHSOW010000012.1"/>
</dbReference>
<dbReference type="PANTHER" id="PTHR14097:SF7">
    <property type="entry name" value="OXIDOREDUCTASE HTATIP2"/>
    <property type="match status" value="1"/>
</dbReference>
<proteinExistence type="predicted"/>
<dbReference type="SUPFAM" id="SSF51735">
    <property type="entry name" value="NAD(P)-binding Rossmann-fold domains"/>
    <property type="match status" value="1"/>
</dbReference>
<comment type="caution">
    <text evidence="2">The sequence shown here is derived from an EMBL/GenBank/DDBJ whole genome shotgun (WGS) entry which is preliminary data.</text>
</comment>
<name>A0ABW0VQ38_9BACL</name>
<dbReference type="PANTHER" id="PTHR14097">
    <property type="entry name" value="OXIDOREDUCTASE HTATIP2"/>
    <property type="match status" value="1"/>
</dbReference>
<dbReference type="Proteomes" id="UP001596047">
    <property type="component" value="Unassembled WGS sequence"/>
</dbReference>
<organism evidence="2 3">
    <name type="scientific">Paenibacillus solisilvae</name>
    <dbReference type="NCBI Taxonomy" id="2486751"/>
    <lineage>
        <taxon>Bacteria</taxon>
        <taxon>Bacillati</taxon>
        <taxon>Bacillota</taxon>
        <taxon>Bacilli</taxon>
        <taxon>Bacillales</taxon>
        <taxon>Paenibacillaceae</taxon>
        <taxon>Paenibacillus</taxon>
    </lineage>
</organism>